<accession>A0A1S6JKH9</accession>
<evidence type="ECO:0000313" key="3">
    <source>
        <dbReference type="Proteomes" id="UP000189443"/>
    </source>
</evidence>
<dbReference type="KEGG" id="spac:B1H29_27345"/>
<dbReference type="AlphaFoldDB" id="A0A1S6JKH9"/>
<dbReference type="Proteomes" id="UP000189443">
    <property type="component" value="Chromosome"/>
</dbReference>
<feature type="region of interest" description="Disordered" evidence="1">
    <location>
        <begin position="22"/>
        <end position="43"/>
    </location>
</feature>
<protein>
    <submittedName>
        <fullName evidence="2">Uncharacterized protein</fullName>
    </submittedName>
</protein>
<name>A0A1S6JKH9_9ACTN</name>
<keyword evidence="3" id="KW-1185">Reference proteome</keyword>
<reference evidence="2 3" key="1">
    <citation type="submission" date="2017-02" db="EMBL/GenBank/DDBJ databases">
        <title>Streptomyces pactum ACT12 Genome sequencing and assembly.</title>
        <authorList>
            <person name="Xue Q."/>
            <person name="Yan X."/>
            <person name="Jia L."/>
            <person name="Yan H."/>
        </authorList>
    </citation>
    <scope>NUCLEOTIDE SEQUENCE [LARGE SCALE GENOMIC DNA]</scope>
    <source>
        <strain evidence="2 3">ACT12</strain>
    </source>
</reference>
<gene>
    <name evidence="2" type="ORF">B1H29_27345</name>
</gene>
<evidence type="ECO:0000313" key="2">
    <source>
        <dbReference type="EMBL" id="AQS72273.1"/>
    </source>
</evidence>
<feature type="compositionally biased region" description="Low complexity" evidence="1">
    <location>
        <begin position="27"/>
        <end position="39"/>
    </location>
</feature>
<organism evidence="2 3">
    <name type="scientific">Streptomyces pactum</name>
    <dbReference type="NCBI Taxonomy" id="68249"/>
    <lineage>
        <taxon>Bacteria</taxon>
        <taxon>Bacillati</taxon>
        <taxon>Actinomycetota</taxon>
        <taxon>Actinomycetes</taxon>
        <taxon>Kitasatosporales</taxon>
        <taxon>Streptomycetaceae</taxon>
        <taxon>Streptomyces</taxon>
    </lineage>
</organism>
<evidence type="ECO:0000256" key="1">
    <source>
        <dbReference type="SAM" id="MobiDB-lite"/>
    </source>
</evidence>
<sequence length="129" mass="13706">MLVLALTLPTAALVTACGNSGTGEAGSGAATGADASASARRTPSDTELCTSAVGYWAREMLDGREPYGDYQSMGLSNRQYDILREVVDTARVTEREQGARTAEELTDRRIREACAGQYRDGGPSDGPWQ</sequence>
<dbReference type="EMBL" id="CP019724">
    <property type="protein sequence ID" value="AQS72273.1"/>
    <property type="molecule type" value="Genomic_DNA"/>
</dbReference>
<proteinExistence type="predicted"/>